<reference evidence="2 3" key="1">
    <citation type="submission" date="2018-11" db="EMBL/GenBank/DDBJ databases">
        <authorList>
            <person name="Teng T."/>
        </authorList>
    </citation>
    <scope>NUCLEOTIDE SEQUENCE [LARGE SCALE GENOMIC DNA]</scope>
</reference>
<gene>
    <name evidence="2" type="ORF">Henu3_gp87</name>
</gene>
<keyword evidence="3" id="KW-1185">Reference proteome</keyword>
<name>A0A410T852_9CAUD</name>
<protein>
    <submittedName>
        <fullName evidence="2">Uncharacterized protein</fullName>
    </submittedName>
</protein>
<dbReference type="Proteomes" id="UP000290904">
    <property type="component" value="Segment"/>
</dbReference>
<evidence type="ECO:0000256" key="1">
    <source>
        <dbReference type="SAM" id="MobiDB-lite"/>
    </source>
</evidence>
<proteinExistence type="predicted"/>
<sequence length="123" mass="12652">MRCWRRAAQRAAAGSGRSLSLSRRNSHEVSVLHLGADRLAALGPHVGAGAVRLDGQVGAVAAGVSGRGPGPPRHVGRDRTQLRLHLGAAPNLAVLTDRNVKLAHREPSASSAGSPAPNRTGRG</sequence>
<feature type="region of interest" description="Disordered" evidence="1">
    <location>
        <begin position="102"/>
        <end position="123"/>
    </location>
</feature>
<feature type="compositionally biased region" description="Low complexity" evidence="1">
    <location>
        <begin position="108"/>
        <end position="117"/>
    </location>
</feature>
<dbReference type="EMBL" id="MK224497">
    <property type="protein sequence ID" value="QAU05019.1"/>
    <property type="molecule type" value="Genomic_DNA"/>
</dbReference>
<organism evidence="2 3">
    <name type="scientific">Mycobacterium phage Henu3</name>
    <dbReference type="NCBI Taxonomy" id="2492961"/>
    <lineage>
        <taxon>Viruses</taxon>
        <taxon>Duplodnaviria</taxon>
        <taxon>Heunggongvirae</taxon>
        <taxon>Uroviricota</taxon>
        <taxon>Caudoviricetes</taxon>
        <taxon>Weiservirinae</taxon>
        <taxon>Fionnbharthvirus</taxon>
        <taxon>Fionnbharthvirus henu3</taxon>
    </lineage>
</organism>
<accession>A0A410T852</accession>
<evidence type="ECO:0000313" key="3">
    <source>
        <dbReference type="Proteomes" id="UP000290904"/>
    </source>
</evidence>
<evidence type="ECO:0000313" key="2">
    <source>
        <dbReference type="EMBL" id="QAU05019.1"/>
    </source>
</evidence>